<organism evidence="1 2">
    <name type="scientific">Pistacia integerrima</name>
    <dbReference type="NCBI Taxonomy" id="434235"/>
    <lineage>
        <taxon>Eukaryota</taxon>
        <taxon>Viridiplantae</taxon>
        <taxon>Streptophyta</taxon>
        <taxon>Embryophyta</taxon>
        <taxon>Tracheophyta</taxon>
        <taxon>Spermatophyta</taxon>
        <taxon>Magnoliopsida</taxon>
        <taxon>eudicotyledons</taxon>
        <taxon>Gunneridae</taxon>
        <taxon>Pentapetalae</taxon>
        <taxon>rosids</taxon>
        <taxon>malvids</taxon>
        <taxon>Sapindales</taxon>
        <taxon>Anacardiaceae</taxon>
        <taxon>Pistacia</taxon>
    </lineage>
</organism>
<protein>
    <submittedName>
        <fullName evidence="1">Uncharacterized protein</fullName>
    </submittedName>
</protein>
<keyword evidence="2" id="KW-1185">Reference proteome</keyword>
<comment type="caution">
    <text evidence="1">The sequence shown here is derived from an EMBL/GenBank/DDBJ whole genome shotgun (WGS) entry which is preliminary data.</text>
</comment>
<dbReference type="Proteomes" id="UP001163603">
    <property type="component" value="Chromosome 8"/>
</dbReference>
<name>A0ACC0Y7T8_9ROSI</name>
<reference evidence="2" key="1">
    <citation type="journal article" date="2023" name="G3 (Bethesda)">
        <title>Genome assembly and association tests identify interacting loci associated with vigor, precocity, and sex in interspecific pistachio rootstocks.</title>
        <authorList>
            <person name="Palmer W."/>
            <person name="Jacygrad E."/>
            <person name="Sagayaradj S."/>
            <person name="Cavanaugh K."/>
            <person name="Han R."/>
            <person name="Bertier L."/>
            <person name="Beede B."/>
            <person name="Kafkas S."/>
            <person name="Golino D."/>
            <person name="Preece J."/>
            <person name="Michelmore R."/>
        </authorList>
    </citation>
    <scope>NUCLEOTIDE SEQUENCE [LARGE SCALE GENOMIC DNA]</scope>
</reference>
<evidence type="ECO:0000313" key="1">
    <source>
        <dbReference type="EMBL" id="KAJ0031356.1"/>
    </source>
</evidence>
<dbReference type="EMBL" id="CM047743">
    <property type="protein sequence ID" value="KAJ0031356.1"/>
    <property type="molecule type" value="Genomic_DNA"/>
</dbReference>
<evidence type="ECO:0000313" key="2">
    <source>
        <dbReference type="Proteomes" id="UP001163603"/>
    </source>
</evidence>
<sequence length="57" mass="6785">MFQCLCMCIPRFTKSDIWSKWKSSQILSLMLRKNLVSLLIFKIEWHKSMVALFTCLS</sequence>
<accession>A0ACC0Y7T8</accession>
<proteinExistence type="predicted"/>
<gene>
    <name evidence="1" type="ORF">Pint_13951</name>
</gene>